<feature type="region of interest" description="Disordered" evidence="1">
    <location>
        <begin position="367"/>
        <end position="485"/>
    </location>
</feature>
<feature type="compositionally biased region" description="Polar residues" evidence="1">
    <location>
        <begin position="65"/>
        <end position="90"/>
    </location>
</feature>
<reference evidence="2 3" key="1">
    <citation type="submission" date="2024-09" db="EMBL/GenBank/DDBJ databases">
        <title>Itraconazole resistance in Madurella fahalii resulting from another homologue of gene encoding cytochrome P450 14-alpha sterol demethylase (CYP51).</title>
        <authorList>
            <person name="Yoshioka I."/>
            <person name="Fahal A.H."/>
            <person name="Kaneko S."/>
            <person name="Yaguchi T."/>
        </authorList>
    </citation>
    <scope>NUCLEOTIDE SEQUENCE [LARGE SCALE GENOMIC DNA]</scope>
    <source>
        <strain evidence="2 3">IFM 68171</strain>
    </source>
</reference>
<accession>A0ABQ0G6K4</accession>
<feature type="compositionally biased region" description="Basic and acidic residues" evidence="1">
    <location>
        <begin position="448"/>
        <end position="468"/>
    </location>
</feature>
<keyword evidence="3" id="KW-1185">Reference proteome</keyword>
<evidence type="ECO:0000313" key="2">
    <source>
        <dbReference type="EMBL" id="GAB1313361.1"/>
    </source>
</evidence>
<feature type="compositionally biased region" description="Low complexity" evidence="1">
    <location>
        <begin position="147"/>
        <end position="158"/>
    </location>
</feature>
<dbReference type="RefSeq" id="XP_070915093.1">
    <property type="nucleotide sequence ID" value="XM_071058992.1"/>
</dbReference>
<dbReference type="Pfam" id="PF08539">
    <property type="entry name" value="HbrB"/>
    <property type="match status" value="1"/>
</dbReference>
<feature type="compositionally biased region" description="Pro residues" evidence="1">
    <location>
        <begin position="291"/>
        <end position="301"/>
    </location>
</feature>
<feature type="compositionally biased region" description="Low complexity" evidence="1">
    <location>
        <begin position="111"/>
        <end position="127"/>
    </location>
</feature>
<organism evidence="2 3">
    <name type="scientific">Madurella fahalii</name>
    <dbReference type="NCBI Taxonomy" id="1157608"/>
    <lineage>
        <taxon>Eukaryota</taxon>
        <taxon>Fungi</taxon>
        <taxon>Dikarya</taxon>
        <taxon>Ascomycota</taxon>
        <taxon>Pezizomycotina</taxon>
        <taxon>Sordariomycetes</taxon>
        <taxon>Sordariomycetidae</taxon>
        <taxon>Sordariales</taxon>
        <taxon>Sordariales incertae sedis</taxon>
        <taxon>Madurella</taxon>
    </lineage>
</organism>
<feature type="region of interest" description="Disordered" evidence="1">
    <location>
        <begin position="733"/>
        <end position="756"/>
    </location>
</feature>
<feature type="region of interest" description="Disordered" evidence="1">
    <location>
        <begin position="275"/>
        <end position="336"/>
    </location>
</feature>
<feature type="compositionally biased region" description="Pro residues" evidence="1">
    <location>
        <begin position="950"/>
        <end position="964"/>
    </location>
</feature>
<feature type="region of interest" description="Disordered" evidence="1">
    <location>
        <begin position="931"/>
        <end position="973"/>
    </location>
</feature>
<comment type="caution">
    <text evidence="2">The sequence shown here is derived from an EMBL/GenBank/DDBJ whole genome shotgun (WGS) entry which is preliminary data.</text>
</comment>
<feature type="compositionally biased region" description="Basic residues" evidence="1">
    <location>
        <begin position="389"/>
        <end position="401"/>
    </location>
</feature>
<feature type="compositionally biased region" description="Low complexity" evidence="1">
    <location>
        <begin position="11"/>
        <end position="28"/>
    </location>
</feature>
<feature type="compositionally biased region" description="Gly residues" evidence="1">
    <location>
        <begin position="985"/>
        <end position="998"/>
    </location>
</feature>
<feature type="compositionally biased region" description="Low complexity" evidence="1">
    <location>
        <begin position="735"/>
        <end position="748"/>
    </location>
</feature>
<sequence>MQPARPTPRAPGSFSPLSASNSPSAADLSRPRPKRQDSLPNEEPAPLNVIKTRVQQGAVAPSPTPIYTSFTSPSTNSLQNFSRPTLSTAVTAARSVAGAHSPNDTLPRNGPSPLTLPPATTSPATPTFASRVGHSRKHSQNAGLFEPTLPSTSTSNLSQIGLAQPSPKTGPVPHREMSASHIAAQAAVMQHQNQQAQQQNNQHSRQRSQTAPAQGAEYEQSPKRGSGGSMNPPMLSLTEASGPRDNAFGGQSYHNGLLGNHITAATTAANIVFPRSTQTSPGLPTQQALPPQAPPPPPPASEKPTKPEKSKVKLFSRPGKIVGKSDAKDKPLPSPGKVVGHAFANLQRANFSTTSLDSTSQAFYSLPNSSSATIRPVDMPTEREGKEKEKKHHFFPRQKHKLKDEYHLPLSSANSNSRPTDPSAPSSLYSFNLPQSPGPNSTGFKSGLDLRHGGRALREKKKEEKVFDEASTSGMGSEWPATSSVTSGSASLGPSLYMNEPFDSHKYGLHNMTHDDAWPFLKAKLLVVFEAEDLRLPVEDLNRVVTMHIQYCLARRSPNIIVDDLRELLATGFSSLDQTLRKTPEDQLIPSLVELWIFTFTGILPYMQAVFLPLDLEFAGHGPLMSPEQARDFWGGIPAAASTADPSSTQGTGRSQSISVSPASSVLEVRRFVLLSFRDIVILPRYETLKTMFSRLSLEFLPQSLASMALASPPLPIPSPGFHNQGMNLNQQILSGSPSDPYTSSSLPTAFGPRPPTAASLDLSTASYNSTSTTLLGDNSTGSGNRSRAISNVSFGSDSAAHPPTRPFTPSSLHTISGVGGSGGNNNMMPALTTVPTNNSYPGAGTTATSTAAASNSLLRDQNVEDSKQVTEMVGRMLQCMSVLASVGVAAGGGGGGGGGGGTSNDQEEGNKMVEELNKLLKLNWLGRGRTGRNRRGMVGGRVKRGGNLMPPPPLPPPAIPPPGASSSFTTSSLPSGWGAVGLGVSSGTGPGGGGGIGSVREEGMVV</sequence>
<feature type="region of interest" description="Disordered" evidence="1">
    <location>
        <begin position="985"/>
        <end position="1007"/>
    </location>
</feature>
<dbReference type="EMBL" id="BAAFSV010000002">
    <property type="protein sequence ID" value="GAB1313361.1"/>
    <property type="molecule type" value="Genomic_DNA"/>
</dbReference>
<name>A0ABQ0G6K4_9PEZI</name>
<dbReference type="InterPro" id="IPR013745">
    <property type="entry name" value="Bit61/PRR5"/>
</dbReference>
<evidence type="ECO:0000256" key="1">
    <source>
        <dbReference type="SAM" id="MobiDB-lite"/>
    </source>
</evidence>
<feature type="region of interest" description="Disordered" evidence="1">
    <location>
        <begin position="1"/>
        <end position="252"/>
    </location>
</feature>
<dbReference type="GeneID" id="98174315"/>
<protein>
    <submittedName>
        <fullName evidence="2">HbrB-like-domain-containing protein</fullName>
    </submittedName>
</protein>
<feature type="compositionally biased region" description="Low complexity" evidence="1">
    <location>
        <begin position="183"/>
        <end position="209"/>
    </location>
</feature>
<feature type="compositionally biased region" description="Polar residues" evidence="1">
    <location>
        <begin position="470"/>
        <end position="485"/>
    </location>
</feature>
<dbReference type="PANTHER" id="PTHR32428">
    <property type="entry name" value="TARGET OF RAPAMYCIN COMPLEX 2 SUBUNIT BIT61-RELATED"/>
    <property type="match status" value="1"/>
</dbReference>
<feature type="compositionally biased region" description="Polar residues" evidence="1">
    <location>
        <begin position="411"/>
        <end position="444"/>
    </location>
</feature>
<evidence type="ECO:0000313" key="3">
    <source>
        <dbReference type="Proteomes" id="UP001628179"/>
    </source>
</evidence>
<gene>
    <name evidence="2" type="ORF">MFIFM68171_03571</name>
</gene>
<proteinExistence type="predicted"/>
<dbReference type="Proteomes" id="UP001628179">
    <property type="component" value="Unassembled WGS sequence"/>
</dbReference>
<dbReference type="PANTHER" id="PTHR32428:SF2">
    <property type="entry name" value="TARGET OF RAPAMYCIN COMPLEX 2 SUBUNIT BIT61-RELATED"/>
    <property type="match status" value="1"/>
</dbReference>